<evidence type="ECO:0000313" key="1">
    <source>
        <dbReference type="EMBL" id="CAH9124197.1"/>
    </source>
</evidence>
<proteinExistence type="predicted"/>
<dbReference type="AlphaFoldDB" id="A0AAV0EJ54"/>
<comment type="caution">
    <text evidence="1">The sequence shown here is derived from an EMBL/GenBank/DDBJ whole genome shotgun (WGS) entry which is preliminary data.</text>
</comment>
<gene>
    <name evidence="1" type="ORF">CEPIT_LOCUS25797</name>
</gene>
<dbReference type="PANTHER" id="PTHR31972:SF48">
    <property type="entry name" value="OS04G0407500 PROTEIN"/>
    <property type="match status" value="1"/>
</dbReference>
<evidence type="ECO:0000313" key="2">
    <source>
        <dbReference type="Proteomes" id="UP001152523"/>
    </source>
</evidence>
<dbReference type="Pfam" id="PF05910">
    <property type="entry name" value="DUF868"/>
    <property type="match status" value="1"/>
</dbReference>
<dbReference type="EMBL" id="CAMAPF010000933">
    <property type="protein sequence ID" value="CAH9124197.1"/>
    <property type="molecule type" value="Genomic_DNA"/>
</dbReference>
<dbReference type="PANTHER" id="PTHR31972">
    <property type="entry name" value="EXPRESSED PROTEIN"/>
    <property type="match status" value="1"/>
</dbReference>
<reference evidence="1" key="1">
    <citation type="submission" date="2022-07" db="EMBL/GenBank/DDBJ databases">
        <authorList>
            <person name="Macas J."/>
            <person name="Novak P."/>
            <person name="Neumann P."/>
        </authorList>
    </citation>
    <scope>NUCLEOTIDE SEQUENCE</scope>
</reference>
<organism evidence="1 2">
    <name type="scientific">Cuscuta epithymum</name>
    <dbReference type="NCBI Taxonomy" id="186058"/>
    <lineage>
        <taxon>Eukaryota</taxon>
        <taxon>Viridiplantae</taxon>
        <taxon>Streptophyta</taxon>
        <taxon>Embryophyta</taxon>
        <taxon>Tracheophyta</taxon>
        <taxon>Spermatophyta</taxon>
        <taxon>Magnoliopsida</taxon>
        <taxon>eudicotyledons</taxon>
        <taxon>Gunneridae</taxon>
        <taxon>Pentapetalae</taxon>
        <taxon>asterids</taxon>
        <taxon>lamiids</taxon>
        <taxon>Solanales</taxon>
        <taxon>Convolvulaceae</taxon>
        <taxon>Cuscuteae</taxon>
        <taxon>Cuscuta</taxon>
        <taxon>Cuscuta subgen. Cuscuta</taxon>
    </lineage>
</organism>
<sequence>MRRGLSDNKSLSPPFPFLPLHIAALQIDSPFQIQIPSFFPVKMRDFGSCINEYAVHISDSYSCATHYTNSSCISTSPIPSVQNAVVCVYRAVLSTGKSIPIRVSWCRTAASDGLTITFGDDPSLAAAFKLNANTRLFRKRKGSKSMEFDRSRVDVFWDLSTARYCAGPEPADGYYVLVMIDSELCLSLGDMAEAAAERKVKTGGAHAAKCGLVSRQEHFSGNALYATKAKFCDAGTTHDVIISCYGDDETAAVKHHPILSVTVDKKLVIRVKRLQWNFRGNHTIFVDGLLVDLMWDVHGWFYNSGPGFAVFMFRTRSGIDSRLWLEEKLQRKKKDEDRVDFSFLIYGSRST</sequence>
<dbReference type="Proteomes" id="UP001152523">
    <property type="component" value="Unassembled WGS sequence"/>
</dbReference>
<keyword evidence="2" id="KW-1185">Reference proteome</keyword>
<protein>
    <recommendedName>
        <fullName evidence="3">DUF868 family protein</fullName>
    </recommendedName>
</protein>
<dbReference type="InterPro" id="IPR008586">
    <property type="entry name" value="DUF868_pln"/>
</dbReference>
<accession>A0AAV0EJ54</accession>
<evidence type="ECO:0008006" key="3">
    <source>
        <dbReference type="Google" id="ProtNLM"/>
    </source>
</evidence>
<name>A0AAV0EJ54_9ASTE</name>